<protein>
    <submittedName>
        <fullName evidence="16">Tumor necrosis factor receptor superfamily member 14-like</fullName>
    </submittedName>
</protein>
<evidence type="ECO:0000313" key="15">
    <source>
        <dbReference type="Proteomes" id="UP000515152"/>
    </source>
</evidence>
<evidence type="ECO:0000256" key="8">
    <source>
        <dbReference type="ARBA" id="ARBA00023136"/>
    </source>
</evidence>
<comment type="caution">
    <text evidence="12">Lacks conserved residue(s) required for the propagation of feature annotation.</text>
</comment>
<dbReference type="Proteomes" id="UP000515152">
    <property type="component" value="Chromosome 4"/>
</dbReference>
<dbReference type="OrthoDB" id="10031141at2759"/>
<evidence type="ECO:0000256" key="6">
    <source>
        <dbReference type="ARBA" id="ARBA00022737"/>
    </source>
</evidence>
<name>A0A6P8FHP9_CLUHA</name>
<keyword evidence="4 13" id="KW-0812">Transmembrane</keyword>
<dbReference type="CDD" id="cd13405">
    <property type="entry name" value="TNFRSF14_teleost"/>
    <property type="match status" value="1"/>
</dbReference>
<dbReference type="GO" id="GO:0046642">
    <property type="term" value="P:negative regulation of alpha-beta T cell proliferation"/>
    <property type="evidence" value="ECO:0007669"/>
    <property type="project" value="TreeGrafter"/>
</dbReference>
<keyword evidence="6" id="KW-0677">Repeat</keyword>
<evidence type="ECO:0000256" key="10">
    <source>
        <dbReference type="ARBA" id="ARBA00023170"/>
    </source>
</evidence>
<dbReference type="GO" id="GO:2000406">
    <property type="term" value="P:positive regulation of T cell migration"/>
    <property type="evidence" value="ECO:0007669"/>
    <property type="project" value="TreeGrafter"/>
</dbReference>
<keyword evidence="15" id="KW-1185">Reference proteome</keyword>
<feature type="disulfide bond" evidence="12">
    <location>
        <begin position="245"/>
        <end position="263"/>
    </location>
</feature>
<feature type="domain" description="TNFR-Cys" evidence="14">
    <location>
        <begin position="102"/>
        <end position="136"/>
    </location>
</feature>
<dbReference type="PANTHER" id="PTHR46838:SF1">
    <property type="entry name" value="TUMOR NECROSIS FACTOR RECEPTOR SUPERFAMILY MEMBER 14"/>
    <property type="match status" value="1"/>
</dbReference>
<organism evidence="15 16">
    <name type="scientific">Clupea harengus</name>
    <name type="common">Atlantic herring</name>
    <dbReference type="NCBI Taxonomy" id="7950"/>
    <lineage>
        <taxon>Eukaryota</taxon>
        <taxon>Metazoa</taxon>
        <taxon>Chordata</taxon>
        <taxon>Craniata</taxon>
        <taxon>Vertebrata</taxon>
        <taxon>Euteleostomi</taxon>
        <taxon>Actinopterygii</taxon>
        <taxon>Neopterygii</taxon>
        <taxon>Teleostei</taxon>
        <taxon>Clupei</taxon>
        <taxon>Clupeiformes</taxon>
        <taxon>Clupeoidei</taxon>
        <taxon>Clupeidae</taxon>
        <taxon>Clupea</taxon>
    </lineage>
</organism>
<dbReference type="AlphaFoldDB" id="A0A6P8FHP9"/>
<feature type="domain" description="TNFR-Cys" evidence="14">
    <location>
        <begin position="225"/>
        <end position="263"/>
    </location>
</feature>
<dbReference type="GO" id="GO:0009897">
    <property type="term" value="C:external side of plasma membrane"/>
    <property type="evidence" value="ECO:0007669"/>
    <property type="project" value="TreeGrafter"/>
</dbReference>
<dbReference type="GeneID" id="116220364"/>
<dbReference type="Gene3D" id="2.10.50.10">
    <property type="entry name" value="Tumor Necrosis Factor Receptor, subunit A, domain 2"/>
    <property type="match status" value="4"/>
</dbReference>
<dbReference type="SMART" id="SM00208">
    <property type="entry name" value="TNFR"/>
    <property type="match status" value="4"/>
</dbReference>
<keyword evidence="9 12" id="KW-1015">Disulfide bond</keyword>
<feature type="repeat" description="TNFR-Cys" evidence="12">
    <location>
        <begin position="102"/>
        <end position="136"/>
    </location>
</feature>
<evidence type="ECO:0000313" key="16">
    <source>
        <dbReference type="RefSeq" id="XP_031422752.1"/>
    </source>
</evidence>
<dbReference type="Pfam" id="PF00020">
    <property type="entry name" value="TNFR_c6"/>
    <property type="match status" value="3"/>
</dbReference>
<evidence type="ECO:0000259" key="14">
    <source>
        <dbReference type="PROSITE" id="PS50050"/>
    </source>
</evidence>
<keyword evidence="7 13" id="KW-1133">Transmembrane helix</keyword>
<accession>A0A6P8FHP9</accession>
<feature type="repeat" description="TNFR-Cys" evidence="12">
    <location>
        <begin position="138"/>
        <end position="180"/>
    </location>
</feature>
<keyword evidence="8 13" id="KW-0472">Membrane</keyword>
<feature type="domain" description="TNFR-Cys" evidence="14">
    <location>
        <begin position="138"/>
        <end position="180"/>
    </location>
</feature>
<evidence type="ECO:0000256" key="1">
    <source>
        <dbReference type="ARBA" id="ARBA00004479"/>
    </source>
</evidence>
<evidence type="ECO:0000256" key="3">
    <source>
        <dbReference type="ARBA" id="ARBA00022581"/>
    </source>
</evidence>
<evidence type="ECO:0000256" key="7">
    <source>
        <dbReference type="ARBA" id="ARBA00022989"/>
    </source>
</evidence>
<feature type="transmembrane region" description="Helical" evidence="13">
    <location>
        <begin position="268"/>
        <end position="290"/>
    </location>
</feature>
<feature type="disulfide bond" evidence="12">
    <location>
        <begin position="115"/>
        <end position="128"/>
    </location>
</feature>
<feature type="disulfide bond" evidence="12">
    <location>
        <begin position="118"/>
        <end position="136"/>
    </location>
</feature>
<keyword evidence="11" id="KW-0325">Glycoprotein</keyword>
<evidence type="ECO:0000256" key="4">
    <source>
        <dbReference type="ARBA" id="ARBA00022692"/>
    </source>
</evidence>
<dbReference type="PANTHER" id="PTHR46838">
    <property type="entry name" value="TUMOR NECROSIS FACTOR RECEPTOR SUPERFAMILY MEMBER 14"/>
    <property type="match status" value="1"/>
</dbReference>
<keyword evidence="2" id="KW-0597">Phosphoprotein</keyword>
<dbReference type="GO" id="GO:0050829">
    <property type="term" value="P:defense response to Gram-negative bacterium"/>
    <property type="evidence" value="ECO:0007669"/>
    <property type="project" value="TreeGrafter"/>
</dbReference>
<dbReference type="FunFam" id="2.10.50.10:FF:000007">
    <property type="entry name" value="TNF receptor superfamily member 14"/>
    <property type="match status" value="1"/>
</dbReference>
<feature type="disulfide bond" evidence="12">
    <location>
        <begin position="139"/>
        <end position="154"/>
    </location>
</feature>
<evidence type="ECO:0000256" key="12">
    <source>
        <dbReference type="PROSITE-ProRule" id="PRU00206"/>
    </source>
</evidence>
<sequence length="320" mass="35135">MYQSRNSHSLTSPRTVIRYRFRGIPLTKRPKTVVCIRNLKGGVGVETLHAKWPLDGKETTYERHLYSAEVKIGEDKMWRSLSSLIITAVILPGSSAIRMGLSCGPAEYEVNQECCPTCAPGYSVRKDCTEYTSTSCAPCPPSTYTDAHSGLGSCMLCTVCDSKAGLRVKRACSSTSDLLCEPLEGHYCTDQIKDGCRGAVEHTKCSPGQYIKQPGSTSSDTVCDNCGNSTYSNGSSSSCIPHTQCQPGYEITKEGTLSSDTECEKNIFITHVIVLVVILISVAIAVFCWWRNRRKNCFSQGHDERTSSSDYAVRFRPIAD</sequence>
<dbReference type="GO" id="GO:0002720">
    <property type="term" value="P:positive regulation of cytokine production involved in immune response"/>
    <property type="evidence" value="ECO:0007669"/>
    <property type="project" value="TreeGrafter"/>
</dbReference>
<dbReference type="SUPFAM" id="SSF57586">
    <property type="entry name" value="TNF receptor-like"/>
    <property type="match status" value="3"/>
</dbReference>
<dbReference type="FunFam" id="2.10.50.10:FF:000009">
    <property type="entry name" value="Tumor necrosis factor receptor superfamily member 14"/>
    <property type="match status" value="1"/>
</dbReference>
<dbReference type="PROSITE" id="PS50050">
    <property type="entry name" value="TNFR_NGFR_2"/>
    <property type="match status" value="3"/>
</dbReference>
<evidence type="ECO:0000256" key="11">
    <source>
        <dbReference type="ARBA" id="ARBA00023180"/>
    </source>
</evidence>
<keyword evidence="10" id="KW-0675">Receptor</keyword>
<dbReference type="GO" id="GO:0050830">
    <property type="term" value="P:defense response to Gram-positive bacterium"/>
    <property type="evidence" value="ECO:0007669"/>
    <property type="project" value="TreeGrafter"/>
</dbReference>
<keyword evidence="3" id="KW-0945">Host-virus interaction</keyword>
<comment type="subcellular location">
    <subcellularLocation>
        <location evidence="1">Membrane</location>
        <topology evidence="1">Single-pass type I membrane protein</topology>
    </subcellularLocation>
</comment>
<dbReference type="KEGG" id="char:116220364"/>
<proteinExistence type="predicted"/>
<dbReference type="InterPro" id="IPR001368">
    <property type="entry name" value="TNFR/NGFR_Cys_rich_reg"/>
</dbReference>
<evidence type="ECO:0000256" key="5">
    <source>
        <dbReference type="ARBA" id="ARBA00022729"/>
    </source>
</evidence>
<evidence type="ECO:0000256" key="9">
    <source>
        <dbReference type="ARBA" id="ARBA00023157"/>
    </source>
</evidence>
<gene>
    <name evidence="16" type="primary">LOC116220364</name>
</gene>
<reference evidence="16" key="1">
    <citation type="submission" date="2025-08" db="UniProtKB">
        <authorList>
            <consortium name="RefSeq"/>
        </authorList>
    </citation>
    <scope>IDENTIFICATION</scope>
</reference>
<keyword evidence="5" id="KW-0732">Signal</keyword>
<feature type="repeat" description="TNFR-Cys" evidence="12">
    <location>
        <begin position="225"/>
        <end position="263"/>
    </location>
</feature>
<dbReference type="RefSeq" id="XP_031422752.1">
    <property type="nucleotide sequence ID" value="XM_031566892.1"/>
</dbReference>
<evidence type="ECO:0000256" key="2">
    <source>
        <dbReference type="ARBA" id="ARBA00022553"/>
    </source>
</evidence>
<evidence type="ECO:0000256" key="13">
    <source>
        <dbReference type="SAM" id="Phobius"/>
    </source>
</evidence>
<dbReference type="PROSITE" id="PS00652">
    <property type="entry name" value="TNFR_NGFR_1"/>
    <property type="match status" value="2"/>
</dbReference>